<organism evidence="3 4">
    <name type="scientific">Trematosphaeria pertusa</name>
    <dbReference type="NCBI Taxonomy" id="390896"/>
    <lineage>
        <taxon>Eukaryota</taxon>
        <taxon>Fungi</taxon>
        <taxon>Dikarya</taxon>
        <taxon>Ascomycota</taxon>
        <taxon>Pezizomycotina</taxon>
        <taxon>Dothideomycetes</taxon>
        <taxon>Pleosporomycetidae</taxon>
        <taxon>Pleosporales</taxon>
        <taxon>Massarineae</taxon>
        <taxon>Trematosphaeriaceae</taxon>
        <taxon>Trematosphaeria</taxon>
    </lineage>
</organism>
<evidence type="ECO:0000256" key="1">
    <source>
        <dbReference type="ARBA" id="ARBA00023002"/>
    </source>
</evidence>
<dbReference type="PANTHER" id="PTHR34598">
    <property type="entry name" value="BLL6449 PROTEIN"/>
    <property type="match status" value="1"/>
</dbReference>
<evidence type="ECO:0000313" key="3">
    <source>
        <dbReference type="EMBL" id="KAF2240818.1"/>
    </source>
</evidence>
<dbReference type="AlphaFoldDB" id="A0A6A6HSR5"/>
<evidence type="ECO:0000313" key="4">
    <source>
        <dbReference type="Proteomes" id="UP000800094"/>
    </source>
</evidence>
<dbReference type="Proteomes" id="UP000800094">
    <property type="component" value="Unassembled WGS sequence"/>
</dbReference>
<dbReference type="EMBL" id="ML987215">
    <property type="protein sequence ID" value="KAF2240818.1"/>
    <property type="molecule type" value="Genomic_DNA"/>
</dbReference>
<proteinExistence type="inferred from homology"/>
<dbReference type="InterPro" id="IPR044053">
    <property type="entry name" value="AsaB-like"/>
</dbReference>
<keyword evidence="4" id="KW-1185">Reference proteome</keyword>
<sequence length="115" mass="13246">MPSLWRPINGPVESWPLALCDGRTVSPTSLIASERLRSTWSGGTTFVLHEEGNKWYFMSNQRNDEVAIFKNFDSKEDVAQYAAHSSFELRSCYPQARPRESIEVRAMVFTYPEHM</sequence>
<dbReference type="NCBIfam" id="NF041278">
    <property type="entry name" value="CmcJ_NvfI_EfuI"/>
    <property type="match status" value="1"/>
</dbReference>
<dbReference type="GeneID" id="54585722"/>
<evidence type="ECO:0000256" key="2">
    <source>
        <dbReference type="ARBA" id="ARBA00023604"/>
    </source>
</evidence>
<comment type="similarity">
    <text evidence="2">Belongs to the asaB hydroxylase/desaturase family.</text>
</comment>
<keyword evidence="1" id="KW-0560">Oxidoreductase</keyword>
<dbReference type="GO" id="GO:0016491">
    <property type="term" value="F:oxidoreductase activity"/>
    <property type="evidence" value="ECO:0007669"/>
    <property type="project" value="UniProtKB-KW"/>
</dbReference>
<dbReference type="PANTHER" id="PTHR34598:SF3">
    <property type="entry name" value="OXIDOREDUCTASE AN1597"/>
    <property type="match status" value="1"/>
</dbReference>
<gene>
    <name evidence="3" type="ORF">BU26DRAFT_556598</name>
</gene>
<name>A0A6A6HSR5_9PLEO</name>
<reference evidence="3" key="1">
    <citation type="journal article" date="2020" name="Stud. Mycol.">
        <title>101 Dothideomycetes genomes: a test case for predicting lifestyles and emergence of pathogens.</title>
        <authorList>
            <person name="Haridas S."/>
            <person name="Albert R."/>
            <person name="Binder M."/>
            <person name="Bloem J."/>
            <person name="Labutti K."/>
            <person name="Salamov A."/>
            <person name="Andreopoulos B."/>
            <person name="Baker S."/>
            <person name="Barry K."/>
            <person name="Bills G."/>
            <person name="Bluhm B."/>
            <person name="Cannon C."/>
            <person name="Castanera R."/>
            <person name="Culley D."/>
            <person name="Daum C."/>
            <person name="Ezra D."/>
            <person name="Gonzalez J."/>
            <person name="Henrissat B."/>
            <person name="Kuo A."/>
            <person name="Liang C."/>
            <person name="Lipzen A."/>
            <person name="Lutzoni F."/>
            <person name="Magnuson J."/>
            <person name="Mondo S."/>
            <person name="Nolan M."/>
            <person name="Ohm R."/>
            <person name="Pangilinan J."/>
            <person name="Park H.-J."/>
            <person name="Ramirez L."/>
            <person name="Alfaro M."/>
            <person name="Sun H."/>
            <person name="Tritt A."/>
            <person name="Yoshinaga Y."/>
            <person name="Zwiers L.-H."/>
            <person name="Turgeon B."/>
            <person name="Goodwin S."/>
            <person name="Spatafora J."/>
            <person name="Crous P."/>
            <person name="Grigoriev I."/>
        </authorList>
    </citation>
    <scope>NUCLEOTIDE SEQUENCE</scope>
    <source>
        <strain evidence="3">CBS 122368</strain>
    </source>
</reference>
<dbReference type="OrthoDB" id="412788at2759"/>
<protein>
    <submittedName>
        <fullName evidence="3">Uncharacterized protein</fullName>
    </submittedName>
</protein>
<accession>A0A6A6HSR5</accession>
<dbReference type="RefSeq" id="XP_033675822.1">
    <property type="nucleotide sequence ID" value="XM_033832392.1"/>
</dbReference>